<dbReference type="EMBL" id="CP002467">
    <property type="protein sequence ID" value="ADV82404.1"/>
    <property type="molecule type" value="Genomic_DNA"/>
</dbReference>
<dbReference type="HOGENOM" id="CLU_077738_2_2_0"/>
<dbReference type="STRING" id="401053.AciPR4_1584"/>
<dbReference type="Pfam" id="PF13185">
    <property type="entry name" value="GAF_2"/>
    <property type="match status" value="1"/>
</dbReference>
<protein>
    <submittedName>
        <fullName evidence="2">Putative GAF sensor protein</fullName>
    </submittedName>
</protein>
<dbReference type="eggNOG" id="COG1956">
    <property type="taxonomic scope" value="Bacteria"/>
</dbReference>
<dbReference type="Proteomes" id="UP000006844">
    <property type="component" value="Chromosome"/>
</dbReference>
<feature type="domain" description="GAF" evidence="1">
    <location>
        <begin position="23"/>
        <end position="165"/>
    </location>
</feature>
<dbReference type="InterPro" id="IPR029016">
    <property type="entry name" value="GAF-like_dom_sf"/>
</dbReference>
<dbReference type="AlphaFoldDB" id="E8V2I6"/>
<dbReference type="InterPro" id="IPR003018">
    <property type="entry name" value="GAF"/>
</dbReference>
<evidence type="ECO:0000259" key="1">
    <source>
        <dbReference type="SMART" id="SM00065"/>
    </source>
</evidence>
<name>E8V2I6_TERSS</name>
<accession>E8V2I6</accession>
<reference evidence="2 3" key="1">
    <citation type="journal article" date="2012" name="Stand. Genomic Sci.">
        <title>Complete genome sequence of Terriglobus saanensis type strain SP1PR4(T), an Acidobacteria from tundra soil.</title>
        <authorList>
            <person name="Rawat S.R."/>
            <person name="Mannisto M.K."/>
            <person name="Starovoytov V."/>
            <person name="Goodwin L."/>
            <person name="Nolan M."/>
            <person name="Hauser L."/>
            <person name="Land M."/>
            <person name="Davenport K.W."/>
            <person name="Woyke T."/>
            <person name="Haggblom M.M."/>
        </authorList>
    </citation>
    <scope>NUCLEOTIDE SEQUENCE</scope>
    <source>
        <strain evidence="3">ATCC BAA-1853 / DSM 23119 / SP1PR4</strain>
    </source>
</reference>
<proteinExistence type="predicted"/>
<evidence type="ECO:0000313" key="3">
    <source>
        <dbReference type="Proteomes" id="UP000006844"/>
    </source>
</evidence>
<dbReference type="SUPFAM" id="SSF55781">
    <property type="entry name" value="GAF domain-like"/>
    <property type="match status" value="1"/>
</dbReference>
<organism evidence="2 3">
    <name type="scientific">Terriglobus saanensis (strain ATCC BAA-1853 / DSM 23119 / SP1PR4)</name>
    <dbReference type="NCBI Taxonomy" id="401053"/>
    <lineage>
        <taxon>Bacteria</taxon>
        <taxon>Pseudomonadati</taxon>
        <taxon>Acidobacteriota</taxon>
        <taxon>Terriglobia</taxon>
        <taxon>Terriglobales</taxon>
        <taxon>Acidobacteriaceae</taxon>
        <taxon>Terriglobus</taxon>
    </lineage>
</organism>
<dbReference type="SMART" id="SM00065">
    <property type="entry name" value="GAF"/>
    <property type="match status" value="1"/>
</dbReference>
<sequence>MKNQMDRSEILTEIREKAASASSLTVLQEQIVGVLANNLPHYSWTGFYMLDPEDPDTLVVGSYIGDPTPHVRIPVSQGICGAAVATGKTVVVDDVGSDPRYLSCSIETKSEIVVPIYASGRIIGEIDIDSHDPAAFTSADRDLLEEVGKIVGSFIENSLTDTDLRKS</sequence>
<evidence type="ECO:0000313" key="2">
    <source>
        <dbReference type="EMBL" id="ADV82404.1"/>
    </source>
</evidence>
<dbReference type="Gene3D" id="3.30.450.40">
    <property type="match status" value="1"/>
</dbReference>
<dbReference type="OrthoDB" id="9796252at2"/>
<keyword evidence="3" id="KW-1185">Reference proteome</keyword>
<gene>
    <name evidence="2" type="ordered locus">AciPR4_1584</name>
</gene>
<dbReference type="KEGG" id="tsa:AciPR4_1584"/>